<name>A0AAJ3J1X8_PAEPO</name>
<dbReference type="RefSeq" id="WP_023987232.1">
    <property type="nucleotide sequence ID" value="NZ_CP011420.1"/>
</dbReference>
<evidence type="ECO:0000256" key="3">
    <source>
        <dbReference type="ARBA" id="ARBA00007441"/>
    </source>
</evidence>
<evidence type="ECO:0000256" key="1">
    <source>
        <dbReference type="ARBA" id="ARBA00001933"/>
    </source>
</evidence>
<keyword evidence="5 12" id="KW-0032">Aminotransferase</keyword>
<proteinExistence type="inferred from homology"/>
<evidence type="ECO:0000313" key="14">
    <source>
        <dbReference type="Proteomes" id="UP000094974"/>
    </source>
</evidence>
<sequence length="493" mass="55647">MHIYIQRNNGISITRQIVLAVIDQILSGFLQEGEKLPSVRVLSKQLNVSLLTVVKAYRELEQQNFLYSVQGSGTFVRKKNNDIETACIEEPLTQDWQLSVPDYLPRSQLAQFHHVPQKIHLASSMVDPELLPNRHLKTAFEHLIQEDGTFLSRYGHTQGDQQLRLAMQQYLSGLGVYTQIENLLVTNGSQQGIDLIARTFVGPGDVVILEAPTYPGAIDIFRNRGVTILTVPLDQEGMRLDILQQLFDKHHPKLIYTIPNFHNPTGVLMSHKRRRKLLEMAQNTQTLIIEDDPWGEIYYDQHPPAPIKSMDEYGHVIYLKGLSKILAPGCRIGVLSASGSIFKRVLAAKANADLGTPLVTQKILLPFLEPSIVESHMQNLRTTLKIRRDLALEILSERCPKEVSWMVPQGGLNLWLSLPEWVQSHLVLAEANKKGISFLPGSSCFSVEHENHHIRLSFSFVSQELLREGITTLCEILAGIILSRKNSHSSPYF</sequence>
<dbReference type="InterPro" id="IPR036388">
    <property type="entry name" value="WH-like_DNA-bd_sf"/>
</dbReference>
<dbReference type="EMBL" id="JARVWT010000026">
    <property type="protein sequence ID" value="MDH2334556.1"/>
    <property type="molecule type" value="Genomic_DNA"/>
</dbReference>
<dbReference type="InterPro" id="IPR015421">
    <property type="entry name" value="PyrdxlP-dep_Trfase_major"/>
</dbReference>
<evidence type="ECO:0000313" key="15">
    <source>
        <dbReference type="Proteomes" id="UP001229409"/>
    </source>
</evidence>
<evidence type="ECO:0000256" key="5">
    <source>
        <dbReference type="ARBA" id="ARBA00022576"/>
    </source>
</evidence>
<protein>
    <submittedName>
        <fullName evidence="13">GntR family transcriptional regulator</fullName>
    </submittedName>
    <submittedName>
        <fullName evidence="12">PLP-dependent aminotransferase family protein</fullName>
    </submittedName>
</protein>
<dbReference type="SMART" id="SM00345">
    <property type="entry name" value="HTH_GNTR"/>
    <property type="match status" value="1"/>
</dbReference>
<comment type="similarity">
    <text evidence="2">In the C-terminal section; belongs to the class-I pyridoxal-phosphate-dependent aminotransferase family.</text>
</comment>
<dbReference type="InterPro" id="IPR004839">
    <property type="entry name" value="Aminotransferase_I/II_large"/>
</dbReference>
<dbReference type="PANTHER" id="PTHR46577:SF1">
    <property type="entry name" value="HTH-TYPE TRANSCRIPTIONAL REGULATORY PROTEIN GABR"/>
    <property type="match status" value="1"/>
</dbReference>
<keyword evidence="8" id="KW-0805">Transcription regulation</keyword>
<organism evidence="12 15">
    <name type="scientific">Paenibacillus polymyxa</name>
    <name type="common">Bacillus polymyxa</name>
    <dbReference type="NCBI Taxonomy" id="1406"/>
    <lineage>
        <taxon>Bacteria</taxon>
        <taxon>Bacillati</taxon>
        <taxon>Bacillota</taxon>
        <taxon>Bacilli</taxon>
        <taxon>Bacillales</taxon>
        <taxon>Paenibacillaceae</taxon>
        <taxon>Paenibacillus</taxon>
    </lineage>
</organism>
<reference evidence="13" key="2">
    <citation type="submission" date="2016-05" db="EMBL/GenBank/DDBJ databases">
        <authorList>
            <person name="Zheng J."/>
            <person name="Timme R."/>
            <person name="Allard M."/>
            <person name="Strain E."/>
            <person name="Luo Y."/>
            <person name="Brown E."/>
        </authorList>
    </citation>
    <scope>NUCLEOTIDE SEQUENCE</scope>
    <source>
        <strain evidence="13">CFSAN034343</strain>
    </source>
</reference>
<keyword evidence="7" id="KW-0663">Pyridoxal phosphate</keyword>
<reference evidence="12" key="3">
    <citation type="submission" date="2023-04" db="EMBL/GenBank/DDBJ databases">
        <title>Uncovering the Secrets of Slow-Growing Bacteria in Tropical Savanna Soil through Cultivation and Genomic Analysis.</title>
        <authorList>
            <person name="Goncalves O.S."/>
            <person name="Santana M.F."/>
        </authorList>
    </citation>
    <scope>NUCLEOTIDE SEQUENCE</scope>
    <source>
        <strain evidence="12">ANTI</strain>
    </source>
</reference>
<dbReference type="InterPro" id="IPR000524">
    <property type="entry name" value="Tscrpt_reg_HTH_GntR"/>
</dbReference>
<dbReference type="PROSITE" id="PS50949">
    <property type="entry name" value="HTH_GNTR"/>
    <property type="match status" value="1"/>
</dbReference>
<dbReference type="GO" id="GO:0030170">
    <property type="term" value="F:pyridoxal phosphate binding"/>
    <property type="evidence" value="ECO:0007669"/>
    <property type="project" value="InterPro"/>
</dbReference>
<accession>A0AAJ3J1X8</accession>
<evidence type="ECO:0000313" key="12">
    <source>
        <dbReference type="EMBL" id="MDH2334556.1"/>
    </source>
</evidence>
<dbReference type="InterPro" id="IPR036390">
    <property type="entry name" value="WH_DNA-bd_sf"/>
</dbReference>
<comment type="subunit">
    <text evidence="4">Homodimer.</text>
</comment>
<dbReference type="CDD" id="cd00609">
    <property type="entry name" value="AAT_like"/>
    <property type="match status" value="1"/>
</dbReference>
<dbReference type="Gene3D" id="3.40.640.10">
    <property type="entry name" value="Type I PLP-dependent aspartate aminotransferase-like (Major domain)"/>
    <property type="match status" value="1"/>
</dbReference>
<dbReference type="GO" id="GO:0003677">
    <property type="term" value="F:DNA binding"/>
    <property type="evidence" value="ECO:0007669"/>
    <property type="project" value="UniProtKB-KW"/>
</dbReference>
<evidence type="ECO:0000313" key="13">
    <source>
        <dbReference type="EMBL" id="ODA10271.1"/>
    </source>
</evidence>
<dbReference type="Pfam" id="PF00392">
    <property type="entry name" value="GntR"/>
    <property type="match status" value="1"/>
</dbReference>
<dbReference type="CDD" id="cd07377">
    <property type="entry name" value="WHTH_GntR"/>
    <property type="match status" value="1"/>
</dbReference>
<feature type="domain" description="HTH gntR-type" evidence="11">
    <location>
        <begin position="11"/>
        <end position="79"/>
    </location>
</feature>
<keyword evidence="14" id="KW-1185">Reference proteome</keyword>
<dbReference type="Pfam" id="PF00155">
    <property type="entry name" value="Aminotran_1_2"/>
    <property type="match status" value="1"/>
</dbReference>
<reference evidence="14" key="1">
    <citation type="submission" date="2016-05" db="EMBL/GenBank/DDBJ databases">
        <title>Whole genome shotgun sequencing of cultured foodborne pathogen.</title>
        <authorList>
            <person name="Zheng J."/>
            <person name="Timme R."/>
            <person name="Allard M."/>
            <person name="Strain E."/>
            <person name="Luo Y."/>
            <person name="Brown E."/>
        </authorList>
    </citation>
    <scope>NUCLEOTIDE SEQUENCE [LARGE SCALE GENOMIC DNA]</scope>
    <source>
        <strain evidence="14">CFSAN034343</strain>
    </source>
</reference>
<dbReference type="InterPro" id="IPR015424">
    <property type="entry name" value="PyrdxlP-dep_Trfase"/>
</dbReference>
<dbReference type="InterPro" id="IPR015422">
    <property type="entry name" value="PyrdxlP-dep_Trfase_small"/>
</dbReference>
<keyword evidence="6" id="KW-0808">Transferase</keyword>
<dbReference type="PANTHER" id="PTHR46577">
    <property type="entry name" value="HTH-TYPE TRANSCRIPTIONAL REGULATORY PROTEIN GABR"/>
    <property type="match status" value="1"/>
</dbReference>
<evidence type="ECO:0000256" key="4">
    <source>
        <dbReference type="ARBA" id="ARBA00011738"/>
    </source>
</evidence>
<dbReference type="InterPro" id="IPR051446">
    <property type="entry name" value="HTH_trans_reg/aminotransferase"/>
</dbReference>
<dbReference type="GO" id="GO:0008483">
    <property type="term" value="F:transaminase activity"/>
    <property type="evidence" value="ECO:0007669"/>
    <property type="project" value="UniProtKB-KW"/>
</dbReference>
<evidence type="ECO:0000259" key="11">
    <source>
        <dbReference type="PROSITE" id="PS50949"/>
    </source>
</evidence>
<dbReference type="GO" id="GO:0003700">
    <property type="term" value="F:DNA-binding transcription factor activity"/>
    <property type="evidence" value="ECO:0007669"/>
    <property type="project" value="InterPro"/>
</dbReference>
<dbReference type="Proteomes" id="UP001229409">
    <property type="component" value="Unassembled WGS sequence"/>
</dbReference>
<evidence type="ECO:0000256" key="8">
    <source>
        <dbReference type="ARBA" id="ARBA00023015"/>
    </source>
</evidence>
<evidence type="ECO:0000256" key="6">
    <source>
        <dbReference type="ARBA" id="ARBA00022679"/>
    </source>
</evidence>
<evidence type="ECO:0000256" key="10">
    <source>
        <dbReference type="ARBA" id="ARBA00023163"/>
    </source>
</evidence>
<comment type="caution">
    <text evidence="12">The sequence shown here is derived from an EMBL/GenBank/DDBJ whole genome shotgun (WGS) entry which is preliminary data.</text>
</comment>
<gene>
    <name evidence="13" type="ORF">A7312_24835</name>
    <name evidence="12" type="ORF">QDS18_27170</name>
</gene>
<keyword evidence="10" id="KW-0804">Transcription</keyword>
<dbReference type="Gene3D" id="3.90.1150.10">
    <property type="entry name" value="Aspartate Aminotransferase, domain 1"/>
    <property type="match status" value="1"/>
</dbReference>
<dbReference type="Gene3D" id="1.10.10.10">
    <property type="entry name" value="Winged helix-like DNA-binding domain superfamily/Winged helix DNA-binding domain"/>
    <property type="match status" value="1"/>
</dbReference>
<dbReference type="Proteomes" id="UP000094974">
    <property type="component" value="Unassembled WGS sequence"/>
</dbReference>
<keyword evidence="9" id="KW-0238">DNA-binding</keyword>
<comment type="cofactor">
    <cofactor evidence="1">
        <name>pyridoxal 5'-phosphate</name>
        <dbReference type="ChEBI" id="CHEBI:597326"/>
    </cofactor>
</comment>
<evidence type="ECO:0000256" key="9">
    <source>
        <dbReference type="ARBA" id="ARBA00023125"/>
    </source>
</evidence>
<evidence type="ECO:0000256" key="7">
    <source>
        <dbReference type="ARBA" id="ARBA00022898"/>
    </source>
</evidence>
<dbReference type="SUPFAM" id="SSF53383">
    <property type="entry name" value="PLP-dependent transferases"/>
    <property type="match status" value="1"/>
</dbReference>
<dbReference type="FunFam" id="3.40.640.10:FF:000053">
    <property type="entry name" value="Aminotransferase, class I"/>
    <property type="match status" value="1"/>
</dbReference>
<evidence type="ECO:0000256" key="2">
    <source>
        <dbReference type="ARBA" id="ARBA00005384"/>
    </source>
</evidence>
<dbReference type="AlphaFoldDB" id="A0AAJ3J1X8"/>
<dbReference type="EMBL" id="LYND01000099">
    <property type="protein sequence ID" value="ODA10271.1"/>
    <property type="molecule type" value="Genomic_DNA"/>
</dbReference>
<comment type="similarity">
    <text evidence="3">Belongs to the class-I pyridoxal-phosphate-dependent aminotransferase family.</text>
</comment>
<dbReference type="SUPFAM" id="SSF46785">
    <property type="entry name" value="Winged helix' DNA-binding domain"/>
    <property type="match status" value="1"/>
</dbReference>